<name>B6G0M5_PEPHT</name>
<dbReference type="SUPFAM" id="SSF51344">
    <property type="entry name" value="Epsilon subunit of F1F0-ATP synthase N-terminal domain"/>
    <property type="match status" value="1"/>
</dbReference>
<organism evidence="8 9">
    <name type="scientific">Peptacetobacter hiranonis (strain DSM 13275 / JCM 10541 / KCTC 15199 / TO-931)</name>
    <name type="common">Clostridium hiranonis</name>
    <dbReference type="NCBI Taxonomy" id="500633"/>
    <lineage>
        <taxon>Bacteria</taxon>
        <taxon>Bacillati</taxon>
        <taxon>Bacillota</taxon>
        <taxon>Clostridia</taxon>
        <taxon>Peptostreptococcales</taxon>
        <taxon>Peptostreptococcaceae</taxon>
        <taxon>Peptacetobacter</taxon>
    </lineage>
</organism>
<evidence type="ECO:0000313" key="9">
    <source>
        <dbReference type="Proteomes" id="UP000003178"/>
    </source>
</evidence>
<evidence type="ECO:0000259" key="7">
    <source>
        <dbReference type="Pfam" id="PF02823"/>
    </source>
</evidence>
<protein>
    <submittedName>
        <fullName evidence="8">ATP synthase, delta/epsilon subunit, beta-sandwich domain protein</fullName>
    </submittedName>
</protein>
<dbReference type="InterPro" id="IPR020546">
    <property type="entry name" value="ATP_synth_F1_dsu/esu_N"/>
</dbReference>
<dbReference type="Gene3D" id="2.60.15.10">
    <property type="entry name" value="F0F1 ATP synthase delta/epsilon subunit, N-terminal"/>
    <property type="match status" value="1"/>
</dbReference>
<sequence>MKAGGIMENSLHLKIITPNKTFYDGDIDSVIVKTTGGERQILKNRRPFSAEIIEGNIKIKSEKSTELVFSTGGFISSEYENVVILTKMAKNVD</sequence>
<evidence type="ECO:0000256" key="2">
    <source>
        <dbReference type="ARBA" id="ARBA00005712"/>
    </source>
</evidence>
<dbReference type="STRING" id="500633.CLOHIR_01681"/>
<keyword evidence="6" id="KW-0139">CF(1)</keyword>
<evidence type="ECO:0000313" key="8">
    <source>
        <dbReference type="EMBL" id="EEA84721.1"/>
    </source>
</evidence>
<evidence type="ECO:0000256" key="6">
    <source>
        <dbReference type="ARBA" id="ARBA00023196"/>
    </source>
</evidence>
<dbReference type="InterPro" id="IPR001469">
    <property type="entry name" value="ATP_synth_F1_dsu/esu"/>
</dbReference>
<keyword evidence="6" id="KW-0066">ATP synthesis</keyword>
<dbReference type="Pfam" id="PF02823">
    <property type="entry name" value="ATP-synt_DE_N"/>
    <property type="match status" value="1"/>
</dbReference>
<keyword evidence="9" id="KW-1185">Reference proteome</keyword>
<keyword evidence="3" id="KW-0813">Transport</keyword>
<evidence type="ECO:0000256" key="3">
    <source>
        <dbReference type="ARBA" id="ARBA00022448"/>
    </source>
</evidence>
<dbReference type="GO" id="GO:0012505">
    <property type="term" value="C:endomembrane system"/>
    <property type="evidence" value="ECO:0007669"/>
    <property type="project" value="UniProtKB-SubCell"/>
</dbReference>
<dbReference type="InterPro" id="IPR036771">
    <property type="entry name" value="ATPsynth_dsu/esu_N"/>
</dbReference>
<feature type="domain" description="ATP synthase F1 complex delta/epsilon subunit N-terminal" evidence="7">
    <location>
        <begin position="11"/>
        <end position="88"/>
    </location>
</feature>
<dbReference type="EMBL" id="ABWP01000066">
    <property type="protein sequence ID" value="EEA84721.1"/>
    <property type="molecule type" value="Genomic_DNA"/>
</dbReference>
<dbReference type="CDD" id="cd12152">
    <property type="entry name" value="F1-ATPase_delta"/>
    <property type="match status" value="1"/>
</dbReference>
<evidence type="ECO:0000256" key="1">
    <source>
        <dbReference type="ARBA" id="ARBA00004184"/>
    </source>
</evidence>
<dbReference type="HOGENOM" id="CLU_084338_4_2_9"/>
<gene>
    <name evidence="8" type="ORF">CLOHIR_01681</name>
</gene>
<evidence type="ECO:0000256" key="5">
    <source>
        <dbReference type="ARBA" id="ARBA00023136"/>
    </source>
</evidence>
<dbReference type="GO" id="GO:0045259">
    <property type="term" value="C:proton-transporting ATP synthase complex"/>
    <property type="evidence" value="ECO:0007669"/>
    <property type="project" value="UniProtKB-KW"/>
</dbReference>
<comment type="caution">
    <text evidence="8">The sequence shown here is derived from an EMBL/GenBank/DDBJ whole genome shotgun (WGS) entry which is preliminary data.</text>
</comment>
<proteinExistence type="inferred from homology"/>
<dbReference type="AlphaFoldDB" id="B6G0M5"/>
<evidence type="ECO:0000256" key="4">
    <source>
        <dbReference type="ARBA" id="ARBA00023065"/>
    </source>
</evidence>
<dbReference type="Proteomes" id="UP000003178">
    <property type="component" value="Unassembled WGS sequence"/>
</dbReference>
<keyword evidence="5" id="KW-0472">Membrane</keyword>
<comment type="similarity">
    <text evidence="2">Belongs to the ATPase epsilon chain family.</text>
</comment>
<keyword evidence="4" id="KW-0406">Ion transport</keyword>
<dbReference type="eggNOG" id="COG0355">
    <property type="taxonomic scope" value="Bacteria"/>
</dbReference>
<accession>B6G0M5</accession>
<reference evidence="8 9" key="1">
    <citation type="submission" date="2008-09" db="EMBL/GenBank/DDBJ databases">
        <authorList>
            <person name="Fulton L."/>
            <person name="Clifton S."/>
            <person name="Fulton B."/>
            <person name="Xu J."/>
            <person name="Minx P."/>
            <person name="Pepin K.H."/>
            <person name="Johnson M."/>
            <person name="Thiruvilangam P."/>
            <person name="Bhonagiri V."/>
            <person name="Nash W.E."/>
            <person name="Mardis E.R."/>
            <person name="Wilson R.K."/>
        </authorList>
    </citation>
    <scope>NUCLEOTIDE SEQUENCE [LARGE SCALE GENOMIC DNA]</scope>
    <source>
        <strain evidence="8 9">DSM 13275</strain>
    </source>
</reference>
<comment type="subcellular location">
    <subcellularLocation>
        <location evidence="1">Endomembrane system</location>
        <topology evidence="1">Peripheral membrane protein</topology>
    </subcellularLocation>
</comment>
<reference evidence="8 9" key="2">
    <citation type="submission" date="2008-10" db="EMBL/GenBank/DDBJ databases">
        <title>Draft genome sequence of Clostridium hiranonis (DSM 13275).</title>
        <authorList>
            <person name="Sudarsanam P."/>
            <person name="Ley R."/>
            <person name="Guruge J."/>
            <person name="Turnbaugh P.J."/>
            <person name="Mahowald M."/>
            <person name="Liep D."/>
            <person name="Gordon J."/>
        </authorList>
    </citation>
    <scope>NUCLEOTIDE SEQUENCE [LARGE SCALE GENOMIC DNA]</scope>
    <source>
        <strain evidence="8 9">DSM 13275</strain>
    </source>
</reference>
<dbReference type="GO" id="GO:0046933">
    <property type="term" value="F:proton-transporting ATP synthase activity, rotational mechanism"/>
    <property type="evidence" value="ECO:0007669"/>
    <property type="project" value="InterPro"/>
</dbReference>